<keyword evidence="2" id="KW-1185">Reference proteome</keyword>
<comment type="caution">
    <text evidence="1">The sequence shown here is derived from an EMBL/GenBank/DDBJ whole genome shotgun (WGS) entry which is preliminary data.</text>
</comment>
<protein>
    <submittedName>
        <fullName evidence="1">Uncharacterized protein</fullName>
    </submittedName>
</protein>
<dbReference type="AlphaFoldDB" id="A0A8X6SB44"/>
<dbReference type="Proteomes" id="UP000887159">
    <property type="component" value="Unassembled WGS sequence"/>
</dbReference>
<dbReference type="EMBL" id="BMAU01021292">
    <property type="protein sequence ID" value="GFY09881.1"/>
    <property type="molecule type" value="Genomic_DNA"/>
</dbReference>
<name>A0A8X6SB44_TRICX</name>
<reference evidence="1" key="1">
    <citation type="submission" date="2020-08" db="EMBL/GenBank/DDBJ databases">
        <title>Multicomponent nature underlies the extraordinary mechanical properties of spider dragline silk.</title>
        <authorList>
            <person name="Kono N."/>
            <person name="Nakamura H."/>
            <person name="Mori M."/>
            <person name="Yoshida Y."/>
            <person name="Ohtoshi R."/>
            <person name="Malay A.D."/>
            <person name="Moran D.A.P."/>
            <person name="Tomita M."/>
            <person name="Numata K."/>
            <person name="Arakawa K."/>
        </authorList>
    </citation>
    <scope>NUCLEOTIDE SEQUENCE</scope>
</reference>
<accession>A0A8X6SB44</accession>
<gene>
    <name evidence="1" type="primary">NCL1_52425</name>
    <name evidence="1" type="ORF">TNCV_3698431</name>
</gene>
<organism evidence="1 2">
    <name type="scientific">Trichonephila clavipes</name>
    <name type="common">Golden silk orbweaver</name>
    <name type="synonym">Nephila clavipes</name>
    <dbReference type="NCBI Taxonomy" id="2585209"/>
    <lineage>
        <taxon>Eukaryota</taxon>
        <taxon>Metazoa</taxon>
        <taxon>Ecdysozoa</taxon>
        <taxon>Arthropoda</taxon>
        <taxon>Chelicerata</taxon>
        <taxon>Arachnida</taxon>
        <taxon>Araneae</taxon>
        <taxon>Araneomorphae</taxon>
        <taxon>Entelegynae</taxon>
        <taxon>Araneoidea</taxon>
        <taxon>Nephilidae</taxon>
        <taxon>Trichonephila</taxon>
    </lineage>
</organism>
<sequence>MDQIDAFPEHISTTVMPVTLPEKPDALEYAARQGHVRACIIYQEPNTKRVFVLFCKKTIGTKKDAVR</sequence>
<proteinExistence type="predicted"/>
<evidence type="ECO:0000313" key="1">
    <source>
        <dbReference type="EMBL" id="GFY09881.1"/>
    </source>
</evidence>
<evidence type="ECO:0000313" key="2">
    <source>
        <dbReference type="Proteomes" id="UP000887159"/>
    </source>
</evidence>